<organism evidence="14 15">
    <name type="scientific">Scyliorhinus torazame</name>
    <name type="common">Cloudy catshark</name>
    <name type="synonym">Catulus torazame</name>
    <dbReference type="NCBI Taxonomy" id="75743"/>
    <lineage>
        <taxon>Eukaryota</taxon>
        <taxon>Metazoa</taxon>
        <taxon>Chordata</taxon>
        <taxon>Craniata</taxon>
        <taxon>Vertebrata</taxon>
        <taxon>Chondrichthyes</taxon>
        <taxon>Elasmobranchii</taxon>
        <taxon>Galeomorphii</taxon>
        <taxon>Galeoidea</taxon>
        <taxon>Carcharhiniformes</taxon>
        <taxon>Scyliorhinidae</taxon>
        <taxon>Scyliorhinus</taxon>
    </lineage>
</organism>
<keyword evidence="7" id="KW-1015">Disulfide bond</keyword>
<dbReference type="InterPro" id="IPR036179">
    <property type="entry name" value="Ig-like_dom_sf"/>
</dbReference>
<keyword evidence="3 12" id="KW-0812">Transmembrane</keyword>
<feature type="coiled-coil region" evidence="11">
    <location>
        <begin position="240"/>
        <end position="267"/>
    </location>
</feature>
<dbReference type="InterPro" id="IPR051713">
    <property type="entry name" value="T-cell_Activation_Regulation"/>
</dbReference>
<keyword evidence="9" id="KW-0325">Glycoprotein</keyword>
<dbReference type="STRING" id="75743.A0A401NJI3"/>
<dbReference type="PANTHER" id="PTHR25466:SF1">
    <property type="entry name" value="PROGRAMMED CELL DEATH 1 LIGAND 2"/>
    <property type="match status" value="1"/>
</dbReference>
<evidence type="ECO:0000313" key="14">
    <source>
        <dbReference type="EMBL" id="GCB61020.1"/>
    </source>
</evidence>
<dbReference type="PROSITE" id="PS50835">
    <property type="entry name" value="IG_LIKE"/>
    <property type="match status" value="1"/>
</dbReference>
<keyword evidence="5 12" id="KW-1133">Transmembrane helix</keyword>
<evidence type="ECO:0000256" key="7">
    <source>
        <dbReference type="ARBA" id="ARBA00023157"/>
    </source>
</evidence>
<dbReference type="InterPro" id="IPR013106">
    <property type="entry name" value="Ig_V-set"/>
</dbReference>
<dbReference type="GO" id="GO:0006955">
    <property type="term" value="P:immune response"/>
    <property type="evidence" value="ECO:0007669"/>
    <property type="project" value="TreeGrafter"/>
</dbReference>
<dbReference type="Gene3D" id="2.60.40.10">
    <property type="entry name" value="Immunoglobulins"/>
    <property type="match status" value="2"/>
</dbReference>
<accession>A0A401NJI3</accession>
<keyword evidence="10" id="KW-0393">Immunoglobulin domain</keyword>
<reference evidence="14 15" key="1">
    <citation type="journal article" date="2018" name="Nat. Ecol. Evol.">
        <title>Shark genomes provide insights into elasmobranch evolution and the origin of vertebrates.</title>
        <authorList>
            <person name="Hara Y"/>
            <person name="Yamaguchi K"/>
            <person name="Onimaru K"/>
            <person name="Kadota M"/>
            <person name="Koyanagi M"/>
            <person name="Keeley SD"/>
            <person name="Tatsumi K"/>
            <person name="Tanaka K"/>
            <person name="Motone F"/>
            <person name="Kageyama Y"/>
            <person name="Nozu R"/>
            <person name="Adachi N"/>
            <person name="Nishimura O"/>
            <person name="Nakagawa R"/>
            <person name="Tanegashima C"/>
            <person name="Kiyatake I"/>
            <person name="Matsumoto R"/>
            <person name="Murakumo K"/>
            <person name="Nishida K"/>
            <person name="Terakita A"/>
            <person name="Kuratani S"/>
            <person name="Sato K"/>
            <person name="Hyodo S Kuraku.S."/>
        </authorList>
    </citation>
    <scope>NUCLEOTIDE SEQUENCE [LARGE SCALE GENOMIC DNA]</scope>
</reference>
<dbReference type="OMA" id="ELYIVEH"/>
<dbReference type="AlphaFoldDB" id="A0A401NJI3"/>
<evidence type="ECO:0000259" key="13">
    <source>
        <dbReference type="PROSITE" id="PS50835"/>
    </source>
</evidence>
<name>A0A401NJI3_SCYTO</name>
<dbReference type="PANTHER" id="PTHR25466">
    <property type="entry name" value="T-LYMPHOCYTE ACTIVATION ANTIGEN"/>
    <property type="match status" value="1"/>
</dbReference>
<feature type="domain" description="Ig-like" evidence="13">
    <location>
        <begin position="29"/>
        <end position="152"/>
    </location>
</feature>
<evidence type="ECO:0000256" key="5">
    <source>
        <dbReference type="ARBA" id="ARBA00022989"/>
    </source>
</evidence>
<evidence type="ECO:0000256" key="1">
    <source>
        <dbReference type="ARBA" id="ARBA00004251"/>
    </source>
</evidence>
<evidence type="ECO:0000256" key="11">
    <source>
        <dbReference type="SAM" id="Coils"/>
    </source>
</evidence>
<keyword evidence="6 12" id="KW-0472">Membrane</keyword>
<evidence type="ECO:0000256" key="8">
    <source>
        <dbReference type="ARBA" id="ARBA00023170"/>
    </source>
</evidence>
<keyword evidence="11" id="KW-0175">Coiled coil</keyword>
<dbReference type="SMART" id="SM00409">
    <property type="entry name" value="IG"/>
    <property type="match status" value="1"/>
</dbReference>
<evidence type="ECO:0000256" key="12">
    <source>
        <dbReference type="SAM" id="Phobius"/>
    </source>
</evidence>
<keyword evidence="8" id="KW-0675">Receptor</keyword>
<dbReference type="OrthoDB" id="8680608at2759"/>
<dbReference type="GO" id="GO:0071222">
    <property type="term" value="P:cellular response to lipopolysaccharide"/>
    <property type="evidence" value="ECO:0007669"/>
    <property type="project" value="TreeGrafter"/>
</dbReference>
<dbReference type="Proteomes" id="UP000288216">
    <property type="component" value="Unassembled WGS sequence"/>
</dbReference>
<evidence type="ECO:0000256" key="10">
    <source>
        <dbReference type="ARBA" id="ARBA00023319"/>
    </source>
</evidence>
<evidence type="ECO:0000256" key="9">
    <source>
        <dbReference type="ARBA" id="ARBA00023180"/>
    </source>
</evidence>
<dbReference type="GO" id="GO:0042102">
    <property type="term" value="P:positive regulation of T cell proliferation"/>
    <property type="evidence" value="ECO:0007669"/>
    <property type="project" value="TreeGrafter"/>
</dbReference>
<dbReference type="Pfam" id="PF07686">
    <property type="entry name" value="V-set"/>
    <property type="match status" value="1"/>
</dbReference>
<comment type="caution">
    <text evidence="14">The sequence shown here is derived from an EMBL/GenBank/DDBJ whole genome shotgun (WGS) entry which is preliminary data.</text>
</comment>
<dbReference type="GO" id="GO:0031295">
    <property type="term" value="P:T cell costimulation"/>
    <property type="evidence" value="ECO:0007669"/>
    <property type="project" value="TreeGrafter"/>
</dbReference>
<dbReference type="InterPro" id="IPR053896">
    <property type="entry name" value="BTN3A2-like_Ig-C"/>
</dbReference>
<proteinExistence type="predicted"/>
<dbReference type="Pfam" id="PF22705">
    <property type="entry name" value="C2-set_3"/>
    <property type="match status" value="1"/>
</dbReference>
<sequence>MFTCWSAVSDNFRKMKIISLVLMLGVHLPLVTAIFTVTAPRLSYTASYGNNITVECRFPVESNFNSNQIKLYWHHILSDGSSQLVYKLFNGKPALQDQSQEYSERVFMLLDELRSGRAVLEISRVRVSDAGTYRCVIDLNGVDYKETALEVTASYGEIKTIKTKERKETELICQSMGYPLAEVVWYYANGSDINETANTTHFTGTNGLYNIRSVLRIKEETNDNYLCMFWIKEFKMNTSAILQNKEMEETEEKIDELLSTNRSYLIAAIAIPVTVLLGVIIIVSILLKSGRYRQVVMDPMIAPAEMECEPP</sequence>
<keyword evidence="15" id="KW-1185">Reference proteome</keyword>
<evidence type="ECO:0000256" key="4">
    <source>
        <dbReference type="ARBA" id="ARBA00022729"/>
    </source>
</evidence>
<dbReference type="InterPro" id="IPR007110">
    <property type="entry name" value="Ig-like_dom"/>
</dbReference>
<keyword evidence="2" id="KW-1003">Cell membrane</keyword>
<keyword evidence="4" id="KW-0732">Signal</keyword>
<protein>
    <recommendedName>
        <fullName evidence="13">Ig-like domain-containing protein</fullName>
    </recommendedName>
</protein>
<dbReference type="InterPro" id="IPR013783">
    <property type="entry name" value="Ig-like_fold"/>
</dbReference>
<dbReference type="GO" id="GO:0007166">
    <property type="term" value="P:cell surface receptor signaling pathway"/>
    <property type="evidence" value="ECO:0007669"/>
    <property type="project" value="TreeGrafter"/>
</dbReference>
<gene>
    <name evidence="14" type="ORF">scyTo_0006975</name>
</gene>
<dbReference type="EMBL" id="BFAA01002444">
    <property type="protein sequence ID" value="GCB61020.1"/>
    <property type="molecule type" value="Genomic_DNA"/>
</dbReference>
<evidence type="ECO:0000256" key="2">
    <source>
        <dbReference type="ARBA" id="ARBA00022475"/>
    </source>
</evidence>
<evidence type="ECO:0000256" key="6">
    <source>
        <dbReference type="ARBA" id="ARBA00023136"/>
    </source>
</evidence>
<evidence type="ECO:0000313" key="15">
    <source>
        <dbReference type="Proteomes" id="UP000288216"/>
    </source>
</evidence>
<comment type="subcellular location">
    <subcellularLocation>
        <location evidence="1">Cell membrane</location>
        <topology evidence="1">Single-pass type I membrane protein</topology>
    </subcellularLocation>
</comment>
<dbReference type="GO" id="GO:0042130">
    <property type="term" value="P:negative regulation of T cell proliferation"/>
    <property type="evidence" value="ECO:0007669"/>
    <property type="project" value="TreeGrafter"/>
</dbReference>
<dbReference type="GO" id="GO:0009897">
    <property type="term" value="C:external side of plasma membrane"/>
    <property type="evidence" value="ECO:0007669"/>
    <property type="project" value="TreeGrafter"/>
</dbReference>
<dbReference type="InterPro" id="IPR003599">
    <property type="entry name" value="Ig_sub"/>
</dbReference>
<evidence type="ECO:0000256" key="3">
    <source>
        <dbReference type="ARBA" id="ARBA00022692"/>
    </source>
</evidence>
<dbReference type="SUPFAM" id="SSF48726">
    <property type="entry name" value="Immunoglobulin"/>
    <property type="match status" value="2"/>
</dbReference>
<feature type="transmembrane region" description="Helical" evidence="12">
    <location>
        <begin position="264"/>
        <end position="287"/>
    </location>
</feature>